<protein>
    <recommendedName>
        <fullName evidence="4">Lipoprotein</fullName>
    </recommendedName>
</protein>
<organism evidence="2 3">
    <name type="scientific">Hymenobacter caeli</name>
    <dbReference type="NCBI Taxonomy" id="2735894"/>
    <lineage>
        <taxon>Bacteria</taxon>
        <taxon>Pseudomonadati</taxon>
        <taxon>Bacteroidota</taxon>
        <taxon>Cytophagia</taxon>
        <taxon>Cytophagales</taxon>
        <taxon>Hymenobacteraceae</taxon>
        <taxon>Hymenobacter</taxon>
    </lineage>
</organism>
<sequence>MMRLLRFLLPLGVIGLLAGCCANNVCDCQDERADAFYFKFVKVADNSANGFNEKTELDTVQFRRYALPLDAKGQPLSAPKATSHYTNFRDYADSIDVANGYDLVTFIRSPATRTNAVQTDSLLLNNNLPFTQQGSRKLNTYLYRIEVRRGPGQLLRNDPRRYELTTIRLVGEFDGTGCCTCYRNTSKTAVLTQLLPMPVPGTPSAAGVATTITATEPAPNSPVYQSITK</sequence>
<gene>
    <name evidence="2" type="ORF">HNP98_000261</name>
</gene>
<dbReference type="PROSITE" id="PS51257">
    <property type="entry name" value="PROKAR_LIPOPROTEIN"/>
    <property type="match status" value="1"/>
</dbReference>
<evidence type="ECO:0000313" key="3">
    <source>
        <dbReference type="Proteomes" id="UP000779507"/>
    </source>
</evidence>
<proteinExistence type="predicted"/>
<keyword evidence="3" id="KW-1185">Reference proteome</keyword>
<evidence type="ECO:0008006" key="4">
    <source>
        <dbReference type="Google" id="ProtNLM"/>
    </source>
</evidence>
<evidence type="ECO:0000313" key="2">
    <source>
        <dbReference type="EMBL" id="NRT17458.1"/>
    </source>
</evidence>
<accession>A0ABX2FK09</accession>
<dbReference type="RefSeq" id="WP_173808234.1">
    <property type="nucleotide sequence ID" value="NZ_JABSNP010000001.1"/>
</dbReference>
<feature type="signal peptide" evidence="1">
    <location>
        <begin position="1"/>
        <end position="22"/>
    </location>
</feature>
<dbReference type="EMBL" id="JABSNP010000001">
    <property type="protein sequence ID" value="NRT17458.1"/>
    <property type="molecule type" value="Genomic_DNA"/>
</dbReference>
<name>A0ABX2FK09_9BACT</name>
<keyword evidence="1" id="KW-0732">Signal</keyword>
<reference evidence="2 3" key="1">
    <citation type="submission" date="2020-05" db="EMBL/GenBank/DDBJ databases">
        <title>Genomic Encyclopedia of Type Strains, Phase IV (KMG-V): Genome sequencing to study the core and pangenomes of soil and plant-associated prokaryotes.</title>
        <authorList>
            <person name="Whitman W."/>
        </authorList>
    </citation>
    <scope>NUCLEOTIDE SEQUENCE [LARGE SCALE GENOMIC DNA]</scope>
    <source>
        <strain evidence="2 3">9A</strain>
    </source>
</reference>
<comment type="caution">
    <text evidence="2">The sequence shown here is derived from an EMBL/GenBank/DDBJ whole genome shotgun (WGS) entry which is preliminary data.</text>
</comment>
<dbReference type="Proteomes" id="UP000779507">
    <property type="component" value="Unassembled WGS sequence"/>
</dbReference>
<feature type="chain" id="PRO_5046915467" description="Lipoprotein" evidence="1">
    <location>
        <begin position="23"/>
        <end position="229"/>
    </location>
</feature>
<evidence type="ECO:0000256" key="1">
    <source>
        <dbReference type="SAM" id="SignalP"/>
    </source>
</evidence>